<dbReference type="PRINTS" id="PR00368">
    <property type="entry name" value="FADPNR"/>
</dbReference>
<evidence type="ECO:0000256" key="9">
    <source>
        <dbReference type="ARBA" id="ARBA00047598"/>
    </source>
</evidence>
<evidence type="ECO:0000256" key="11">
    <source>
        <dbReference type="SAM" id="MobiDB-lite"/>
    </source>
</evidence>
<accession>A0ABR3ITI5</accession>
<name>A0ABR3ITI5_9AGAR</name>
<proteinExistence type="inferred from homology"/>
<dbReference type="EC" id="1.14.13.196" evidence="4"/>
<comment type="catalytic activity">
    <reaction evidence="10">
        <text>L-ornithine + NADH + O2 = N(5)-hydroxy-L-ornithine + NAD(+) + H2O</text>
        <dbReference type="Rhea" id="RHEA:41512"/>
        <dbReference type="ChEBI" id="CHEBI:15377"/>
        <dbReference type="ChEBI" id="CHEBI:15379"/>
        <dbReference type="ChEBI" id="CHEBI:46911"/>
        <dbReference type="ChEBI" id="CHEBI:57540"/>
        <dbReference type="ChEBI" id="CHEBI:57945"/>
        <dbReference type="ChEBI" id="CHEBI:78275"/>
        <dbReference type="EC" id="1.14.13.196"/>
    </reaction>
</comment>
<evidence type="ECO:0000256" key="1">
    <source>
        <dbReference type="ARBA" id="ARBA00001974"/>
    </source>
</evidence>
<gene>
    <name evidence="12" type="ORF">HGRIS_012776</name>
</gene>
<evidence type="ECO:0000256" key="8">
    <source>
        <dbReference type="ARBA" id="ARBA00023002"/>
    </source>
</evidence>
<protein>
    <recommendedName>
        <fullName evidence="4">L-ornithine N(5)-monooxygenase [NAD(P)H]</fullName>
        <ecNumber evidence="4">1.14.13.196</ecNumber>
    </recommendedName>
</protein>
<keyword evidence="8" id="KW-0560">Oxidoreductase</keyword>
<comment type="similarity">
    <text evidence="3">Belongs to the lysine N(6)-hydroxylase/L-ornithine N(5)-oxygenase family.</text>
</comment>
<evidence type="ECO:0000256" key="2">
    <source>
        <dbReference type="ARBA" id="ARBA00004924"/>
    </source>
</evidence>
<keyword evidence="5" id="KW-0285">Flavoprotein</keyword>
<evidence type="ECO:0000313" key="13">
    <source>
        <dbReference type="Proteomes" id="UP001556367"/>
    </source>
</evidence>
<evidence type="ECO:0000256" key="3">
    <source>
        <dbReference type="ARBA" id="ARBA00007588"/>
    </source>
</evidence>
<keyword evidence="7" id="KW-0521">NADP</keyword>
<dbReference type="InterPro" id="IPR036188">
    <property type="entry name" value="FAD/NAD-bd_sf"/>
</dbReference>
<dbReference type="PANTHER" id="PTHR42802">
    <property type="entry name" value="MONOOXYGENASE"/>
    <property type="match status" value="1"/>
</dbReference>
<feature type="region of interest" description="Disordered" evidence="11">
    <location>
        <begin position="445"/>
        <end position="478"/>
    </location>
</feature>
<feature type="compositionally biased region" description="Polar residues" evidence="11">
    <location>
        <begin position="445"/>
        <end position="461"/>
    </location>
</feature>
<dbReference type="Gene3D" id="3.50.50.60">
    <property type="entry name" value="FAD/NAD(P)-binding domain"/>
    <property type="match status" value="1"/>
</dbReference>
<evidence type="ECO:0000313" key="12">
    <source>
        <dbReference type="EMBL" id="KAL0946573.1"/>
    </source>
</evidence>
<evidence type="ECO:0000256" key="10">
    <source>
        <dbReference type="ARBA" id="ARBA00049248"/>
    </source>
</evidence>
<dbReference type="Proteomes" id="UP001556367">
    <property type="component" value="Unassembled WGS sequence"/>
</dbReference>
<dbReference type="EMBL" id="JASNQZ010000015">
    <property type="protein sequence ID" value="KAL0946573.1"/>
    <property type="molecule type" value="Genomic_DNA"/>
</dbReference>
<evidence type="ECO:0000256" key="6">
    <source>
        <dbReference type="ARBA" id="ARBA00022827"/>
    </source>
</evidence>
<dbReference type="PANTHER" id="PTHR42802:SF1">
    <property type="entry name" value="L-ORNITHINE N(5)-MONOOXYGENASE"/>
    <property type="match status" value="1"/>
</dbReference>
<comment type="cofactor">
    <cofactor evidence="1">
        <name>FAD</name>
        <dbReference type="ChEBI" id="CHEBI:57692"/>
    </cofactor>
</comment>
<sequence>MFLSSCDPNSVVYDLIGLGFGPANVAVAGALVERWDNHPSTTDCPIKKVLFLEKHDKFRWHPGMLLPDARMQISFLKDLATLRSPRSPITFLSYLSSQNRLVSFINRGSTIPTRKEYADYLSWAAQYVQDHGVEVGYGQEVVAVHDREDTTIDVHVRSVASGEVKVFRTKNIVISPGGSPRIPDVVTPIYPHPMIIHSSAYATSVEKLLDQLSDVSRTRPLSIAVIGSGQSAAEVTMDLRERLSAIPSAASAGHVDMIIRRGSLKPSDDSPFANEIFDPSATGAWFSLPSKHARDEQLSEYKSTNYGVVNPRTLENLYEIIYDQRLNEGIAARTRCDCSHTQARINIRPYSSIISLESPEATAAGSSCFKIVTQHNLTRAVSERHYDAIVCATGYQRSSWLSLLTTSNLGKRFGLDSSAPVCLTPDTGSRLAHHFDAFLRRTESDLASSADTPGSSESTGNSTPLTSPEPLTPPLVAPEPAQPLYISRNYRLMPILAPTPGSLEPKVYVQGVEEATHGLSDTLLSVLGVRAGEVVADLCA</sequence>
<evidence type="ECO:0000256" key="4">
    <source>
        <dbReference type="ARBA" id="ARBA00012881"/>
    </source>
</evidence>
<comment type="catalytic activity">
    <reaction evidence="9">
        <text>L-ornithine + NADPH + O2 = N(5)-hydroxy-L-ornithine + NADP(+) + H2O</text>
        <dbReference type="Rhea" id="RHEA:41508"/>
        <dbReference type="ChEBI" id="CHEBI:15377"/>
        <dbReference type="ChEBI" id="CHEBI:15379"/>
        <dbReference type="ChEBI" id="CHEBI:46911"/>
        <dbReference type="ChEBI" id="CHEBI:57783"/>
        <dbReference type="ChEBI" id="CHEBI:58349"/>
        <dbReference type="ChEBI" id="CHEBI:78275"/>
        <dbReference type="EC" id="1.14.13.196"/>
    </reaction>
</comment>
<dbReference type="SUPFAM" id="SSF51905">
    <property type="entry name" value="FAD/NAD(P)-binding domain"/>
    <property type="match status" value="1"/>
</dbReference>
<comment type="caution">
    <text evidence="12">The sequence shown here is derived from an EMBL/GenBank/DDBJ whole genome shotgun (WGS) entry which is preliminary data.</text>
</comment>
<dbReference type="InterPro" id="IPR025700">
    <property type="entry name" value="Lys/Orn_oxygenase"/>
</dbReference>
<comment type="pathway">
    <text evidence="2">Siderophore biosynthesis.</text>
</comment>
<dbReference type="Pfam" id="PF13434">
    <property type="entry name" value="Lys_Orn_oxgnase"/>
    <property type="match status" value="1"/>
</dbReference>
<reference evidence="13" key="1">
    <citation type="submission" date="2024-06" db="EMBL/GenBank/DDBJ databases">
        <title>Multi-omics analyses provide insights into the biosynthesis of the anticancer antibiotic pleurotin in Hohenbuehelia grisea.</title>
        <authorList>
            <person name="Weaver J.A."/>
            <person name="Alberti F."/>
        </authorList>
    </citation>
    <scope>NUCLEOTIDE SEQUENCE [LARGE SCALE GENOMIC DNA]</scope>
    <source>
        <strain evidence="13">T-177</strain>
    </source>
</reference>
<evidence type="ECO:0000256" key="5">
    <source>
        <dbReference type="ARBA" id="ARBA00022630"/>
    </source>
</evidence>
<keyword evidence="13" id="KW-1185">Reference proteome</keyword>
<keyword evidence="6" id="KW-0274">FAD</keyword>
<organism evidence="12 13">
    <name type="scientific">Hohenbuehelia grisea</name>
    <dbReference type="NCBI Taxonomy" id="104357"/>
    <lineage>
        <taxon>Eukaryota</taxon>
        <taxon>Fungi</taxon>
        <taxon>Dikarya</taxon>
        <taxon>Basidiomycota</taxon>
        <taxon>Agaricomycotina</taxon>
        <taxon>Agaricomycetes</taxon>
        <taxon>Agaricomycetidae</taxon>
        <taxon>Agaricales</taxon>
        <taxon>Pleurotineae</taxon>
        <taxon>Pleurotaceae</taxon>
        <taxon>Hohenbuehelia</taxon>
    </lineage>
</organism>
<evidence type="ECO:0000256" key="7">
    <source>
        <dbReference type="ARBA" id="ARBA00022857"/>
    </source>
</evidence>